<keyword evidence="6" id="KW-0804">Transcription</keyword>
<evidence type="ECO:0000313" key="12">
    <source>
        <dbReference type="Ensembl" id="ENSMODP00000021813.3"/>
    </source>
</evidence>
<dbReference type="InterPro" id="IPR026541">
    <property type="entry name" value="MRG_dom"/>
</dbReference>
<feature type="domain" description="MRG" evidence="10">
    <location>
        <begin position="196"/>
        <end position="361"/>
    </location>
</feature>
<sequence length="385" mass="43713">MAPKKDSKKRPKKPQFEVGERVLCYHGSLLYEAECVKVSVKYRKVKYLIHYPGGNEKGVVVRTRLSEKLAKMRSEVAQFPTEDDFGSKDVICLTTGWDDEWVPESRLLKYSEANLQKQKELFQAHQEMYAKKEKGGASGKTSESPKKKPVERVETPSVSTQAESGGSRSRDEASTSDQPPRWRRKPLESSEGGGAQQRQVRRHDFKINIPQELKPWLVNDWNLITVQKKLFSLPARKNVESILEDYELYEKTYATTEDKIYAVPEIVAGIRAYFNLMLSSHLLYKFEKPQHAAIVASNPTVLVSQVYGAPHLLRLFVKIGDMLSYAFFDSHSTNLLLRYLHDFVKYLADNSAALFSSDDYELASPEYLLKAAEDAEPTSTAGSSK</sequence>
<proteinExistence type="predicted"/>
<evidence type="ECO:0000256" key="4">
    <source>
        <dbReference type="ARBA" id="ARBA00022853"/>
    </source>
</evidence>
<evidence type="ECO:0000256" key="2">
    <source>
        <dbReference type="ARBA" id="ARBA00022604"/>
    </source>
</evidence>
<dbReference type="Gene3D" id="1.10.274.30">
    <property type="entry name" value="MRG domain"/>
    <property type="match status" value="1"/>
</dbReference>
<protein>
    <submittedName>
        <fullName evidence="12">Uncharacterized protein</fullName>
    </submittedName>
</protein>
<dbReference type="GO" id="GO:0006281">
    <property type="term" value="P:DNA repair"/>
    <property type="evidence" value="ECO:0007669"/>
    <property type="project" value="UniProtKB-KW"/>
</dbReference>
<dbReference type="Pfam" id="PF05712">
    <property type="entry name" value="MRG"/>
    <property type="match status" value="1"/>
</dbReference>
<dbReference type="PANTHER" id="PTHR10880">
    <property type="entry name" value="MORTALITY FACTOR 4-LIKE PROTEIN"/>
    <property type="match status" value="1"/>
</dbReference>
<dbReference type="STRING" id="13616.ENSMODP00000021813"/>
<dbReference type="InterPro" id="IPR038217">
    <property type="entry name" value="MRG_C_sf"/>
</dbReference>
<dbReference type="GO" id="GO:0005634">
    <property type="term" value="C:nucleus"/>
    <property type="evidence" value="ECO:0007669"/>
    <property type="project" value="UniProtKB-SubCell"/>
</dbReference>
<evidence type="ECO:0000256" key="7">
    <source>
        <dbReference type="ARBA" id="ARBA00023204"/>
    </source>
</evidence>
<evidence type="ECO:0000256" key="3">
    <source>
        <dbReference type="ARBA" id="ARBA00022763"/>
    </source>
</evidence>
<evidence type="ECO:0000313" key="13">
    <source>
        <dbReference type="Proteomes" id="UP000002280"/>
    </source>
</evidence>
<keyword evidence="8" id="KW-0539">Nucleus</keyword>
<evidence type="ECO:0000256" key="9">
    <source>
        <dbReference type="SAM" id="MobiDB-lite"/>
    </source>
</evidence>
<name>F7FEY8_MONDO</name>
<dbReference type="InterPro" id="IPR025995">
    <property type="entry name" value="Tudor-knot"/>
</dbReference>
<dbReference type="InterPro" id="IPR016197">
    <property type="entry name" value="Chromo-like_dom_sf"/>
</dbReference>
<dbReference type="GO" id="GO:0035267">
    <property type="term" value="C:NuA4 histone acetyltransferase complex"/>
    <property type="evidence" value="ECO:0000318"/>
    <property type="project" value="GO_Central"/>
</dbReference>
<reference evidence="12 13" key="1">
    <citation type="journal article" date="2007" name="Nature">
        <title>Genome of the marsupial Monodelphis domestica reveals innovation in non-coding sequences.</title>
        <authorList>
            <person name="Mikkelsen T.S."/>
            <person name="Wakefield M.J."/>
            <person name="Aken B."/>
            <person name="Amemiya C.T."/>
            <person name="Chang J.L."/>
            <person name="Duke S."/>
            <person name="Garber M."/>
            <person name="Gentles A.J."/>
            <person name="Goodstadt L."/>
            <person name="Heger A."/>
            <person name="Jurka J."/>
            <person name="Kamal M."/>
            <person name="Mauceli E."/>
            <person name="Searle S.M."/>
            <person name="Sharpe T."/>
            <person name="Baker M.L."/>
            <person name="Batzer M.A."/>
            <person name="Benos P.V."/>
            <person name="Belov K."/>
            <person name="Clamp M."/>
            <person name="Cook A."/>
            <person name="Cuff J."/>
            <person name="Das R."/>
            <person name="Davidow L."/>
            <person name="Deakin J.E."/>
            <person name="Fazzari M.J."/>
            <person name="Glass J.L."/>
            <person name="Grabherr M."/>
            <person name="Greally J.M."/>
            <person name="Gu W."/>
            <person name="Hore T.A."/>
            <person name="Huttley G.A."/>
            <person name="Kleber M."/>
            <person name="Jirtle R.L."/>
            <person name="Koina E."/>
            <person name="Lee J.T."/>
            <person name="Mahony S."/>
            <person name="Marra M.A."/>
            <person name="Miller R.D."/>
            <person name="Nicholls R.D."/>
            <person name="Oda M."/>
            <person name="Papenfuss A.T."/>
            <person name="Parra Z.E."/>
            <person name="Pollock D.D."/>
            <person name="Ray D.A."/>
            <person name="Schein J.E."/>
            <person name="Speed T.P."/>
            <person name="Thompson K."/>
            <person name="VandeBerg J.L."/>
            <person name="Wade C.M."/>
            <person name="Walker J.A."/>
            <person name="Waters P.D."/>
            <person name="Webber C."/>
            <person name="Weidman J.R."/>
            <person name="Xie X."/>
            <person name="Zody M.C."/>
            <person name="Baldwin J."/>
            <person name="Abdouelleil A."/>
            <person name="Abdulkadir J."/>
            <person name="Abebe A."/>
            <person name="Abera B."/>
            <person name="Abreu J."/>
            <person name="Acer S.C."/>
            <person name="Aftuck L."/>
            <person name="Alexander A."/>
            <person name="An P."/>
            <person name="Anderson E."/>
            <person name="Anderson S."/>
            <person name="Arachi H."/>
            <person name="Azer M."/>
            <person name="Bachantsang P."/>
            <person name="Barry A."/>
            <person name="Bayul T."/>
            <person name="Berlin A."/>
            <person name="Bessette D."/>
            <person name="Bloom T."/>
            <person name="Bloom T."/>
            <person name="Boguslavskiy L."/>
            <person name="Bonnet C."/>
            <person name="Boukhgalter B."/>
            <person name="Bourzgui I."/>
            <person name="Brown A."/>
            <person name="Cahill P."/>
            <person name="Channer S."/>
            <person name="Cheshatsang Y."/>
            <person name="Chuda L."/>
            <person name="Citroen M."/>
            <person name="Collymore A."/>
            <person name="Cooke P."/>
            <person name="Costello M."/>
            <person name="D'Aco K."/>
            <person name="Daza R."/>
            <person name="De Haan G."/>
            <person name="DeGray S."/>
            <person name="DeMaso C."/>
            <person name="Dhargay N."/>
            <person name="Dooley K."/>
            <person name="Dooley E."/>
            <person name="Doricent M."/>
            <person name="Dorje P."/>
            <person name="Dorjee K."/>
            <person name="Dupes A."/>
            <person name="Elong R."/>
            <person name="Falk J."/>
            <person name="Farina A."/>
            <person name="Faro S."/>
            <person name="Ferguson D."/>
            <person name="Fisher S."/>
            <person name="Foley C.D."/>
            <person name="Franke A."/>
            <person name="Friedrich D."/>
            <person name="Gadbois L."/>
            <person name="Gearin G."/>
            <person name="Gearin C.R."/>
            <person name="Giannoukos G."/>
            <person name="Goode T."/>
            <person name="Graham J."/>
            <person name="Grandbois E."/>
            <person name="Grewal S."/>
            <person name="Gyaltsen K."/>
            <person name="Hafez N."/>
            <person name="Hagos B."/>
            <person name="Hall J."/>
            <person name="Henson C."/>
            <person name="Hollinger A."/>
            <person name="Honan T."/>
            <person name="Huard M.D."/>
            <person name="Hughes L."/>
            <person name="Hurhula B."/>
            <person name="Husby M.E."/>
            <person name="Kamat A."/>
            <person name="Kanga B."/>
            <person name="Kashin S."/>
            <person name="Khazanovich D."/>
            <person name="Kisner P."/>
            <person name="Lance K."/>
            <person name="Lara M."/>
            <person name="Lee W."/>
            <person name="Lennon N."/>
            <person name="Letendre F."/>
            <person name="LeVine R."/>
            <person name="Lipovsky A."/>
            <person name="Liu X."/>
            <person name="Liu J."/>
            <person name="Liu S."/>
            <person name="Lokyitsang T."/>
            <person name="Lokyitsang Y."/>
            <person name="Lubonja R."/>
            <person name="Lui A."/>
            <person name="MacDonald P."/>
            <person name="Magnisalis V."/>
            <person name="Maru K."/>
            <person name="Matthews C."/>
            <person name="McCusker W."/>
            <person name="McDonough S."/>
            <person name="Mehta T."/>
            <person name="Meldrim J."/>
            <person name="Meneus L."/>
            <person name="Mihai O."/>
            <person name="Mihalev A."/>
            <person name="Mihova T."/>
            <person name="Mittelman R."/>
            <person name="Mlenga V."/>
            <person name="Montmayeur A."/>
            <person name="Mulrain L."/>
            <person name="Navidi A."/>
            <person name="Naylor J."/>
            <person name="Negash T."/>
            <person name="Nguyen T."/>
            <person name="Nguyen N."/>
            <person name="Nicol R."/>
            <person name="Norbu C."/>
            <person name="Norbu N."/>
            <person name="Novod N."/>
            <person name="O'Neill B."/>
            <person name="Osman S."/>
            <person name="Markiewicz E."/>
            <person name="Oyono O.L."/>
            <person name="Patti C."/>
            <person name="Phunkhang P."/>
            <person name="Pierre F."/>
            <person name="Priest M."/>
            <person name="Raghuraman S."/>
            <person name="Rege F."/>
            <person name="Reyes R."/>
            <person name="Rise C."/>
            <person name="Rogov P."/>
            <person name="Ross K."/>
            <person name="Ryan E."/>
            <person name="Settipalli S."/>
            <person name="Shea T."/>
            <person name="Sherpa N."/>
            <person name="Shi L."/>
            <person name="Shih D."/>
            <person name="Sparrow T."/>
            <person name="Spaulding J."/>
            <person name="Stalker J."/>
            <person name="Stange-Thomann N."/>
            <person name="Stavropoulos S."/>
            <person name="Stone C."/>
            <person name="Strader C."/>
            <person name="Tesfaye S."/>
            <person name="Thomson T."/>
            <person name="Thoulutsang Y."/>
            <person name="Thoulutsang D."/>
            <person name="Topham K."/>
            <person name="Topping I."/>
            <person name="Tsamla T."/>
            <person name="Vassiliev H."/>
            <person name="Vo A."/>
            <person name="Wangchuk T."/>
            <person name="Wangdi T."/>
            <person name="Weiand M."/>
            <person name="Wilkinson J."/>
            <person name="Wilson A."/>
            <person name="Yadav S."/>
            <person name="Young G."/>
            <person name="Yu Q."/>
            <person name="Zembek L."/>
            <person name="Zhong D."/>
            <person name="Zimmer A."/>
            <person name="Zwirko Z."/>
            <person name="Jaffe D.B."/>
            <person name="Alvarez P."/>
            <person name="Brockman W."/>
            <person name="Butler J."/>
            <person name="Chin C."/>
            <person name="Gnerre S."/>
            <person name="MacCallum I."/>
            <person name="Graves J.A."/>
            <person name="Ponting C.P."/>
            <person name="Breen M."/>
            <person name="Samollow P.B."/>
            <person name="Lander E.S."/>
            <person name="Lindblad-Toh K."/>
        </authorList>
    </citation>
    <scope>NUCLEOTIDE SEQUENCE [LARGE SCALE GENOMIC DNA]</scope>
</reference>
<keyword evidence="4" id="KW-0156">Chromatin regulator</keyword>
<reference evidence="12" key="3">
    <citation type="submission" date="2025-09" db="UniProtKB">
        <authorList>
            <consortium name="Ensembl"/>
        </authorList>
    </citation>
    <scope>IDENTIFICATION</scope>
</reference>
<dbReference type="GO" id="GO:0006355">
    <property type="term" value="P:regulation of DNA-templated transcription"/>
    <property type="evidence" value="ECO:0007669"/>
    <property type="project" value="InterPro"/>
</dbReference>
<feature type="compositionally biased region" description="Polar residues" evidence="9">
    <location>
        <begin position="156"/>
        <end position="167"/>
    </location>
</feature>
<organism evidence="12 13">
    <name type="scientific">Monodelphis domestica</name>
    <name type="common">Gray short-tailed opossum</name>
    <dbReference type="NCBI Taxonomy" id="13616"/>
    <lineage>
        <taxon>Eukaryota</taxon>
        <taxon>Metazoa</taxon>
        <taxon>Chordata</taxon>
        <taxon>Craniata</taxon>
        <taxon>Vertebrata</taxon>
        <taxon>Euteleostomi</taxon>
        <taxon>Mammalia</taxon>
        <taxon>Metatheria</taxon>
        <taxon>Didelphimorphia</taxon>
        <taxon>Didelphidae</taxon>
        <taxon>Monodelphis</taxon>
    </lineage>
</organism>
<dbReference type="GO" id="GO:0006325">
    <property type="term" value="P:chromatin organization"/>
    <property type="evidence" value="ECO:0007669"/>
    <property type="project" value="UniProtKB-KW"/>
</dbReference>
<dbReference type="FunFam" id="1.10.274.30:FF:000001">
    <property type="entry name" value="Mortality factor 4-like protein 1"/>
    <property type="match status" value="1"/>
</dbReference>
<evidence type="ECO:0000259" key="11">
    <source>
        <dbReference type="Pfam" id="PF11717"/>
    </source>
</evidence>
<dbReference type="SUPFAM" id="SSF54160">
    <property type="entry name" value="Chromo domain-like"/>
    <property type="match status" value="1"/>
</dbReference>
<feature type="compositionally biased region" description="Basic and acidic residues" evidence="9">
    <location>
        <begin position="143"/>
        <end position="154"/>
    </location>
</feature>
<evidence type="ECO:0000259" key="10">
    <source>
        <dbReference type="Pfam" id="PF05712"/>
    </source>
</evidence>
<evidence type="ECO:0000256" key="1">
    <source>
        <dbReference type="ARBA" id="ARBA00004123"/>
    </source>
</evidence>
<dbReference type="Ensembl" id="ENSMODT00000022192.3">
    <property type="protein sequence ID" value="ENSMODP00000021813.3"/>
    <property type="gene ID" value="ENSMODG00000017482.3"/>
</dbReference>
<dbReference type="PANTHER" id="PTHR10880:SF48">
    <property type="entry name" value="MORTALITY FACTOR 4 LIKE 2"/>
    <property type="match status" value="1"/>
</dbReference>
<comment type="subcellular location">
    <subcellularLocation>
        <location evidence="1">Nucleus</location>
    </subcellularLocation>
</comment>
<feature type="domain" description="Tudor-knot" evidence="11">
    <location>
        <begin position="16"/>
        <end position="55"/>
    </location>
</feature>
<dbReference type="AlphaFoldDB" id="F7FEY8"/>
<dbReference type="eggNOG" id="KOG3001">
    <property type="taxonomic scope" value="Eukaryota"/>
</dbReference>
<dbReference type="GeneTree" id="ENSGT00950000182965"/>
<keyword evidence="7" id="KW-0234">DNA repair</keyword>
<dbReference type="PIRSF" id="PIRSF038133">
    <property type="entry name" value="HAT_Nua4_EAF3/MRG15"/>
    <property type="match status" value="1"/>
</dbReference>
<evidence type="ECO:0000256" key="6">
    <source>
        <dbReference type="ARBA" id="ARBA00023163"/>
    </source>
</evidence>
<keyword evidence="13" id="KW-1185">Reference proteome</keyword>
<dbReference type="Bgee" id="ENSMODG00000017482">
    <property type="expression patterns" value="Expressed in spermatocyte and 2 other cell types or tissues"/>
</dbReference>
<feature type="region of interest" description="Disordered" evidence="9">
    <location>
        <begin position="129"/>
        <end position="203"/>
    </location>
</feature>
<accession>F7FEY8</accession>
<dbReference type="InterPro" id="IPR008676">
    <property type="entry name" value="MRG"/>
</dbReference>
<reference evidence="12" key="2">
    <citation type="submission" date="2025-08" db="UniProtKB">
        <authorList>
            <consortium name="Ensembl"/>
        </authorList>
    </citation>
    <scope>IDENTIFICATION</scope>
</reference>
<dbReference type="InParanoid" id="F7FEY8"/>
<keyword evidence="3" id="KW-0227">DNA damage</keyword>
<dbReference type="Pfam" id="PF11717">
    <property type="entry name" value="Tudor-knot"/>
    <property type="match status" value="1"/>
</dbReference>
<keyword evidence="5" id="KW-0805">Transcription regulation</keyword>
<keyword evidence="2" id="KW-0341">Growth regulation</keyword>
<evidence type="ECO:0000256" key="5">
    <source>
        <dbReference type="ARBA" id="ARBA00023015"/>
    </source>
</evidence>
<dbReference type="PROSITE" id="PS51640">
    <property type="entry name" value="MRG"/>
    <property type="match status" value="1"/>
</dbReference>
<dbReference type="Proteomes" id="UP000002280">
    <property type="component" value="Chromosome X"/>
</dbReference>
<dbReference type="OMA" id="WESICKK"/>
<dbReference type="Gene3D" id="2.30.30.140">
    <property type="match status" value="1"/>
</dbReference>
<evidence type="ECO:0000256" key="8">
    <source>
        <dbReference type="ARBA" id="ARBA00023242"/>
    </source>
</evidence>